<keyword evidence="8" id="KW-1185">Reference proteome</keyword>
<feature type="transmembrane region" description="Helical" evidence="5">
    <location>
        <begin position="134"/>
        <end position="152"/>
    </location>
</feature>
<dbReference type="Proteomes" id="UP000219167">
    <property type="component" value="Unassembled WGS sequence"/>
</dbReference>
<dbReference type="Gene3D" id="1.20.1720.10">
    <property type="entry name" value="Multidrug resistance protein D"/>
    <property type="match status" value="1"/>
</dbReference>
<evidence type="ECO:0000259" key="6">
    <source>
        <dbReference type="PROSITE" id="PS50850"/>
    </source>
</evidence>
<protein>
    <submittedName>
        <fullName evidence="7">Predicted MFS family arabinose efflux permease</fullName>
    </submittedName>
</protein>
<feature type="transmembrane region" description="Helical" evidence="5">
    <location>
        <begin position="428"/>
        <end position="447"/>
    </location>
</feature>
<gene>
    <name evidence="7" type="ORF">SAMN05892877_101310</name>
</gene>
<feature type="transmembrane region" description="Helical" evidence="5">
    <location>
        <begin position="191"/>
        <end position="207"/>
    </location>
</feature>
<keyword evidence="3 5" id="KW-1133">Transmembrane helix</keyword>
<evidence type="ECO:0000256" key="4">
    <source>
        <dbReference type="ARBA" id="ARBA00023136"/>
    </source>
</evidence>
<reference evidence="7 8" key="1">
    <citation type="submission" date="2017-08" db="EMBL/GenBank/DDBJ databases">
        <authorList>
            <person name="de Groot N.N."/>
        </authorList>
    </citation>
    <scope>NUCLEOTIDE SEQUENCE [LARGE SCALE GENOMIC DNA]</scope>
    <source>
        <strain evidence="7 8">JC85</strain>
    </source>
</reference>
<dbReference type="PANTHER" id="PTHR23501:SF154">
    <property type="entry name" value="MULTIDRUG-EFFLUX TRANSPORTER RV1634-RELATED"/>
    <property type="match status" value="1"/>
</dbReference>
<feature type="transmembrane region" description="Helical" evidence="5">
    <location>
        <begin position="320"/>
        <end position="339"/>
    </location>
</feature>
<dbReference type="SUPFAM" id="SSF103473">
    <property type="entry name" value="MFS general substrate transporter"/>
    <property type="match status" value="1"/>
</dbReference>
<evidence type="ECO:0000256" key="2">
    <source>
        <dbReference type="ARBA" id="ARBA00022692"/>
    </source>
</evidence>
<dbReference type="PROSITE" id="PS50850">
    <property type="entry name" value="MFS"/>
    <property type="match status" value="1"/>
</dbReference>
<keyword evidence="2 5" id="KW-0812">Transmembrane</keyword>
<feature type="domain" description="Major facilitator superfamily (MFS) profile" evidence="6">
    <location>
        <begin position="37"/>
        <end position="482"/>
    </location>
</feature>
<feature type="transmembrane region" description="Helical" evidence="5">
    <location>
        <begin position="219"/>
        <end position="240"/>
    </location>
</feature>
<feature type="transmembrane region" description="Helical" evidence="5">
    <location>
        <begin position="104"/>
        <end position="128"/>
    </location>
</feature>
<dbReference type="InterPro" id="IPR036259">
    <property type="entry name" value="MFS_trans_sf"/>
</dbReference>
<organism evidence="7 8">
    <name type="scientific">Rhizobium subbaraonis</name>
    <dbReference type="NCBI Taxonomy" id="908946"/>
    <lineage>
        <taxon>Bacteria</taxon>
        <taxon>Pseudomonadati</taxon>
        <taxon>Pseudomonadota</taxon>
        <taxon>Alphaproteobacteria</taxon>
        <taxon>Hyphomicrobiales</taxon>
        <taxon>Rhizobiaceae</taxon>
        <taxon>Rhizobium/Agrobacterium group</taxon>
        <taxon>Rhizobium</taxon>
    </lineage>
</organism>
<dbReference type="InterPro" id="IPR020846">
    <property type="entry name" value="MFS_dom"/>
</dbReference>
<proteinExistence type="predicted"/>
<dbReference type="Pfam" id="PF07690">
    <property type="entry name" value="MFS_1"/>
    <property type="match status" value="1"/>
</dbReference>
<sequence length="485" mass="50410">MIQSPLSRIDARMTHTVQHSDAPPRLSALFRSDNLFPTLMLGGGIALHAIETYITATLMPSIVRDIGGLALFAWATTLYVAASVIGSIFVAVRPASVTLNRCYVAGAALFGLGSLICAIAPVIGVVLLGRTVQGLGAGLLVALGYSFIRFVYPEPLWRKATTLYAAIWGVSTLLGPSIGGIFANGGAWREAFLMLVPISLLMAYMAPRRLPPGEDRESAPPAPFTQIALVLGSVLLVSFAGSVDEVALRAGLAGLAAVAIAGMLAVERRSQVLLLPARTASLSSPLGRIYAIMVLLMVTLTSDVYIPYFLQELHGLDPLASGYLVAVVALGWTTAAFLTSGLSGRNAIRSIIGGTIIEAASTGAMVFLLARHNPESSILQLAPLTVAIFGMGFGVGMGWAHLVTLVLRLAPDDEKDKASAAITTMQSIGSAFGAALSGVLANSFGLLDPGGVAGSISAATWLFGLLALPALLAFLLAASLRKEIC</sequence>
<evidence type="ECO:0000313" key="7">
    <source>
        <dbReference type="EMBL" id="SOC35346.1"/>
    </source>
</evidence>
<feature type="transmembrane region" description="Helical" evidence="5">
    <location>
        <begin position="351"/>
        <end position="370"/>
    </location>
</feature>
<keyword evidence="4 5" id="KW-0472">Membrane</keyword>
<feature type="transmembrane region" description="Helical" evidence="5">
    <location>
        <begin position="164"/>
        <end position="185"/>
    </location>
</feature>
<feature type="transmembrane region" description="Helical" evidence="5">
    <location>
        <begin position="287"/>
        <end position="308"/>
    </location>
</feature>
<evidence type="ECO:0000256" key="3">
    <source>
        <dbReference type="ARBA" id="ARBA00022989"/>
    </source>
</evidence>
<dbReference type="InterPro" id="IPR011701">
    <property type="entry name" value="MFS"/>
</dbReference>
<evidence type="ECO:0000256" key="1">
    <source>
        <dbReference type="ARBA" id="ARBA00004141"/>
    </source>
</evidence>
<feature type="transmembrane region" description="Helical" evidence="5">
    <location>
        <begin position="459"/>
        <end position="480"/>
    </location>
</feature>
<dbReference type="GO" id="GO:0022857">
    <property type="term" value="F:transmembrane transporter activity"/>
    <property type="evidence" value="ECO:0007669"/>
    <property type="project" value="InterPro"/>
</dbReference>
<feature type="transmembrane region" description="Helical" evidence="5">
    <location>
        <begin position="66"/>
        <end position="92"/>
    </location>
</feature>
<feature type="transmembrane region" description="Helical" evidence="5">
    <location>
        <begin position="382"/>
        <end position="407"/>
    </location>
</feature>
<comment type="subcellular location">
    <subcellularLocation>
        <location evidence="1">Membrane</location>
        <topology evidence="1">Multi-pass membrane protein</topology>
    </subcellularLocation>
</comment>
<accession>A0A285U4A1</accession>
<dbReference type="AlphaFoldDB" id="A0A285U4A1"/>
<dbReference type="PANTHER" id="PTHR23501">
    <property type="entry name" value="MAJOR FACILITATOR SUPERFAMILY"/>
    <property type="match status" value="1"/>
</dbReference>
<dbReference type="GO" id="GO:0005886">
    <property type="term" value="C:plasma membrane"/>
    <property type="evidence" value="ECO:0007669"/>
    <property type="project" value="TreeGrafter"/>
</dbReference>
<evidence type="ECO:0000313" key="8">
    <source>
        <dbReference type="Proteomes" id="UP000219167"/>
    </source>
</evidence>
<feature type="transmembrane region" description="Helical" evidence="5">
    <location>
        <begin position="35"/>
        <end position="54"/>
    </location>
</feature>
<feature type="transmembrane region" description="Helical" evidence="5">
    <location>
        <begin position="246"/>
        <end position="266"/>
    </location>
</feature>
<name>A0A285U4A1_9HYPH</name>
<dbReference type="EMBL" id="OBQD01000001">
    <property type="protein sequence ID" value="SOC35346.1"/>
    <property type="molecule type" value="Genomic_DNA"/>
</dbReference>
<evidence type="ECO:0000256" key="5">
    <source>
        <dbReference type="SAM" id="Phobius"/>
    </source>
</evidence>
<dbReference type="Gene3D" id="1.20.1250.20">
    <property type="entry name" value="MFS general substrate transporter like domains"/>
    <property type="match status" value="1"/>
</dbReference>